<evidence type="ECO:0000313" key="2">
    <source>
        <dbReference type="Proteomes" id="UP001055072"/>
    </source>
</evidence>
<dbReference type="Proteomes" id="UP001055072">
    <property type="component" value="Unassembled WGS sequence"/>
</dbReference>
<dbReference type="EMBL" id="MU274901">
    <property type="protein sequence ID" value="KAI0094034.1"/>
    <property type="molecule type" value="Genomic_DNA"/>
</dbReference>
<accession>A0ACB8UIH0</accession>
<reference evidence="1" key="1">
    <citation type="journal article" date="2021" name="Environ. Microbiol.">
        <title>Gene family expansions and transcriptome signatures uncover fungal adaptations to wood decay.</title>
        <authorList>
            <person name="Hage H."/>
            <person name="Miyauchi S."/>
            <person name="Viragh M."/>
            <person name="Drula E."/>
            <person name="Min B."/>
            <person name="Chaduli D."/>
            <person name="Navarro D."/>
            <person name="Favel A."/>
            <person name="Norest M."/>
            <person name="Lesage-Meessen L."/>
            <person name="Balint B."/>
            <person name="Merenyi Z."/>
            <person name="de Eugenio L."/>
            <person name="Morin E."/>
            <person name="Martinez A.T."/>
            <person name="Baldrian P."/>
            <person name="Stursova M."/>
            <person name="Martinez M.J."/>
            <person name="Novotny C."/>
            <person name="Magnuson J.K."/>
            <person name="Spatafora J.W."/>
            <person name="Maurice S."/>
            <person name="Pangilinan J."/>
            <person name="Andreopoulos W."/>
            <person name="LaButti K."/>
            <person name="Hundley H."/>
            <person name="Na H."/>
            <person name="Kuo A."/>
            <person name="Barry K."/>
            <person name="Lipzen A."/>
            <person name="Henrissat B."/>
            <person name="Riley R."/>
            <person name="Ahrendt S."/>
            <person name="Nagy L.G."/>
            <person name="Grigoriev I.V."/>
            <person name="Martin F."/>
            <person name="Rosso M.N."/>
        </authorList>
    </citation>
    <scope>NUCLEOTIDE SEQUENCE</scope>
    <source>
        <strain evidence="1">CBS 384.51</strain>
    </source>
</reference>
<proteinExistence type="predicted"/>
<name>A0ACB8UIH0_9APHY</name>
<gene>
    <name evidence="1" type="ORF">BDY19DRAFT_294147</name>
</gene>
<comment type="caution">
    <text evidence="1">The sequence shown here is derived from an EMBL/GenBank/DDBJ whole genome shotgun (WGS) entry which is preliminary data.</text>
</comment>
<sequence>MTAILSPQPRRGSLSPQPAVDRPALPLSPPIYPSKDLSRSTGLFSPPRLLSPINIAGPGLNQPKLSKSAGTCNTIKRRRTTTNTIRTSRRRHCSRADCSPALTSSIFDHLPWISQVESPPERVDVWNIADLSLLPDSLEKQLGSGVGPVRRRKTSLRSSLSDATTHPHRSSSPLLLPQPVLDRMGPDPRTPPPSTTLNPMEVTFRNLMPVFPSQDKELALSPRIPAWSLPSSPIRR</sequence>
<evidence type="ECO:0000313" key="1">
    <source>
        <dbReference type="EMBL" id="KAI0094034.1"/>
    </source>
</evidence>
<protein>
    <submittedName>
        <fullName evidence="1">Uncharacterized protein</fullName>
    </submittedName>
</protein>
<keyword evidence="2" id="KW-1185">Reference proteome</keyword>
<organism evidence="1 2">
    <name type="scientific">Irpex rosettiformis</name>
    <dbReference type="NCBI Taxonomy" id="378272"/>
    <lineage>
        <taxon>Eukaryota</taxon>
        <taxon>Fungi</taxon>
        <taxon>Dikarya</taxon>
        <taxon>Basidiomycota</taxon>
        <taxon>Agaricomycotina</taxon>
        <taxon>Agaricomycetes</taxon>
        <taxon>Polyporales</taxon>
        <taxon>Irpicaceae</taxon>
        <taxon>Irpex</taxon>
    </lineage>
</organism>